<dbReference type="AlphaFoldDB" id="A0A1X0P9K1"/>
<dbReference type="OrthoDB" id="10250458at2759"/>
<dbReference type="VEuPathDB" id="TriTrypDB:TM35_000013880"/>
<gene>
    <name evidence="1" type="ORF">TM35_000013880</name>
</gene>
<protein>
    <submittedName>
        <fullName evidence="1">Uncharacterized protein</fullName>
    </submittedName>
</protein>
<dbReference type="InterPro" id="IPR016024">
    <property type="entry name" value="ARM-type_fold"/>
</dbReference>
<name>A0A1X0P9K1_9TRYP</name>
<dbReference type="PANTHER" id="PTHR19316">
    <property type="entry name" value="PROTEIN FOLDING REGULATOR"/>
    <property type="match status" value="1"/>
</dbReference>
<comment type="caution">
    <text evidence="1">The sequence shown here is derived from an EMBL/GenBank/DDBJ whole genome shotgun (WGS) entry which is preliminary data.</text>
</comment>
<dbReference type="STRING" id="67003.A0A1X0P9K1"/>
<proteinExistence type="predicted"/>
<dbReference type="PANTHER" id="PTHR19316:SF18">
    <property type="entry name" value="HSP70-BINDING PROTEIN 1"/>
    <property type="match status" value="1"/>
</dbReference>
<dbReference type="SUPFAM" id="SSF48371">
    <property type="entry name" value="ARM repeat"/>
    <property type="match status" value="1"/>
</dbReference>
<dbReference type="Proteomes" id="UP000192257">
    <property type="component" value="Unassembled WGS sequence"/>
</dbReference>
<dbReference type="RefSeq" id="XP_028887577.1">
    <property type="nucleotide sequence ID" value="XM_029021069.1"/>
</dbReference>
<dbReference type="GeneID" id="39980849"/>
<dbReference type="InterPro" id="IPR050693">
    <property type="entry name" value="Hsp70_NEF-Inhibitors"/>
</dbReference>
<keyword evidence="2" id="KW-1185">Reference proteome</keyword>
<dbReference type="Gene3D" id="1.25.10.10">
    <property type="entry name" value="Leucine-rich Repeat Variant"/>
    <property type="match status" value="1"/>
</dbReference>
<organism evidence="1 2">
    <name type="scientific">Trypanosoma theileri</name>
    <dbReference type="NCBI Taxonomy" id="67003"/>
    <lineage>
        <taxon>Eukaryota</taxon>
        <taxon>Discoba</taxon>
        <taxon>Euglenozoa</taxon>
        <taxon>Kinetoplastea</taxon>
        <taxon>Metakinetoplastina</taxon>
        <taxon>Trypanosomatida</taxon>
        <taxon>Trypanosomatidae</taxon>
        <taxon>Trypanosoma</taxon>
    </lineage>
</organism>
<dbReference type="EMBL" id="NBCO01000001">
    <property type="protein sequence ID" value="ORC93511.1"/>
    <property type="molecule type" value="Genomic_DNA"/>
</dbReference>
<dbReference type="GO" id="GO:0000774">
    <property type="term" value="F:adenyl-nucleotide exchange factor activity"/>
    <property type="evidence" value="ECO:0007669"/>
    <property type="project" value="TreeGrafter"/>
</dbReference>
<reference evidence="1 2" key="1">
    <citation type="submission" date="2017-03" db="EMBL/GenBank/DDBJ databases">
        <title>An alternative strategy for trypanosome survival in the mammalian bloodstream revealed through genome and transcriptome analysis of the ubiquitous bovine parasite Trypanosoma (Megatrypanum) theileri.</title>
        <authorList>
            <person name="Kelly S."/>
            <person name="Ivens A."/>
            <person name="Mott A."/>
            <person name="O'Neill E."/>
            <person name="Emms D."/>
            <person name="Macleod O."/>
            <person name="Voorheis P."/>
            <person name="Matthews J."/>
            <person name="Matthews K."/>
            <person name="Carrington M."/>
        </authorList>
    </citation>
    <scope>NUCLEOTIDE SEQUENCE [LARGE SCALE GENOMIC DNA]</scope>
    <source>
        <strain evidence="1">Edinburgh</strain>
    </source>
</reference>
<sequence length="303" mass="33764">MSNDPSMNTALLNFCTSVGNGPKEKTEVPKRSAEEMQWLKEALESVEAPERKIQQSLALLTREDVSESECLTALEEMSDLVEDISWAIEFSLMSGHRIILDFLVKNKLATESEQVRQAAAMVIAHAAQLNEAVQKCFEEAQWQDVLLPLLKKEESPAVVAALLHSCSCLCRDYAPNAILFNRAGGITDINRLLEIYGEGASQKNTKITRRLLFLVAYLAEVVEIDTNELIPLVCRQTTSNDDDVQTAAARCLCVFANKHIAAVRVALHEVAPNTISRWRSSILDEDDSRQQLLNELDREGHEG</sequence>
<dbReference type="GO" id="GO:0005783">
    <property type="term" value="C:endoplasmic reticulum"/>
    <property type="evidence" value="ECO:0007669"/>
    <property type="project" value="TreeGrafter"/>
</dbReference>
<accession>A0A1X0P9K1</accession>
<evidence type="ECO:0000313" key="2">
    <source>
        <dbReference type="Proteomes" id="UP000192257"/>
    </source>
</evidence>
<dbReference type="InterPro" id="IPR011989">
    <property type="entry name" value="ARM-like"/>
</dbReference>
<evidence type="ECO:0000313" key="1">
    <source>
        <dbReference type="EMBL" id="ORC93511.1"/>
    </source>
</evidence>